<evidence type="ECO:0000313" key="1">
    <source>
        <dbReference type="EMBL" id="PZD72521.1"/>
    </source>
</evidence>
<dbReference type="AlphaFoldDB" id="A0A2W1JUP1"/>
<evidence type="ECO:0000313" key="2">
    <source>
        <dbReference type="Proteomes" id="UP000248857"/>
    </source>
</evidence>
<reference evidence="1 2" key="1">
    <citation type="journal article" date="2018" name="Sci. Rep.">
        <title>A novel species of the marine cyanobacterium Acaryochloris with a unique pigment content and lifestyle.</title>
        <authorList>
            <person name="Partensky F."/>
            <person name="Six C."/>
            <person name="Ratin M."/>
            <person name="Garczarek L."/>
            <person name="Vaulot D."/>
            <person name="Probert I."/>
            <person name="Calteau A."/>
            <person name="Gourvil P."/>
            <person name="Marie D."/>
            <person name="Grebert T."/>
            <person name="Bouchier C."/>
            <person name="Le Panse S."/>
            <person name="Gachenot M."/>
            <person name="Rodriguez F."/>
            <person name="Garrido J.L."/>
        </authorList>
    </citation>
    <scope>NUCLEOTIDE SEQUENCE [LARGE SCALE GENOMIC DNA]</scope>
    <source>
        <strain evidence="1 2">RCC1774</strain>
    </source>
</reference>
<proteinExistence type="predicted"/>
<accession>A0A2W1JUP1</accession>
<sequence length="84" mass="8657">MAPQKGWFKKLSRDIQDIKGLGVTKALGSIAFCMALVGQLGASSAAASGGFNGLSGDAESLAIVILDSDTLHQSDPDCKYPPCD</sequence>
<protein>
    <submittedName>
        <fullName evidence="1">Uncharacterized protein</fullName>
    </submittedName>
</protein>
<keyword evidence="2" id="KW-1185">Reference proteome</keyword>
<gene>
    <name evidence="1" type="ORF">C1752_03668</name>
</gene>
<dbReference type="Proteomes" id="UP000248857">
    <property type="component" value="Unassembled WGS sequence"/>
</dbReference>
<dbReference type="EMBL" id="PQWO01000010">
    <property type="protein sequence ID" value="PZD72521.1"/>
    <property type="molecule type" value="Genomic_DNA"/>
</dbReference>
<organism evidence="1 2">
    <name type="scientific">Acaryochloris thomasi RCC1774</name>
    <dbReference type="NCBI Taxonomy" id="1764569"/>
    <lineage>
        <taxon>Bacteria</taxon>
        <taxon>Bacillati</taxon>
        <taxon>Cyanobacteriota</taxon>
        <taxon>Cyanophyceae</taxon>
        <taxon>Acaryochloridales</taxon>
        <taxon>Acaryochloridaceae</taxon>
        <taxon>Acaryochloris</taxon>
        <taxon>Acaryochloris thomasi</taxon>
    </lineage>
</organism>
<comment type="caution">
    <text evidence="1">The sequence shown here is derived from an EMBL/GenBank/DDBJ whole genome shotgun (WGS) entry which is preliminary data.</text>
</comment>
<name>A0A2W1JUP1_9CYAN</name>